<dbReference type="Gene3D" id="3.40.50.720">
    <property type="entry name" value="NAD(P)-binding Rossmann-like Domain"/>
    <property type="match status" value="1"/>
</dbReference>
<dbReference type="GO" id="GO:0044877">
    <property type="term" value="F:protein-containing complex binding"/>
    <property type="evidence" value="ECO:0007669"/>
    <property type="project" value="TreeGrafter"/>
</dbReference>
<dbReference type="STRING" id="1685379.AVO45_05590"/>
<reference evidence="2 3" key="1">
    <citation type="submission" date="2015-12" db="EMBL/GenBank/DDBJ databases">
        <authorList>
            <person name="Shamseldin A."/>
            <person name="Moawad H."/>
            <person name="Abd El-Rahim W.M."/>
            <person name="Sadowsky M.J."/>
        </authorList>
    </citation>
    <scope>NUCLEOTIDE SEQUENCE [LARGE SCALE GENOMIC DNA]</scope>
    <source>
        <strain evidence="2 3">ZGT118</strain>
    </source>
</reference>
<dbReference type="PANTHER" id="PTHR12126:SF11">
    <property type="entry name" value="NADH DEHYDROGENASE [UBIQUINONE] 1 ALPHA SUBCOMPLEX SUBUNIT 9, MITOCHONDRIAL"/>
    <property type="match status" value="1"/>
</dbReference>
<feature type="domain" description="NAD-dependent epimerase/dehydratase" evidence="1">
    <location>
        <begin position="10"/>
        <end position="217"/>
    </location>
</feature>
<dbReference type="InterPro" id="IPR001509">
    <property type="entry name" value="Epimerase_deHydtase"/>
</dbReference>
<dbReference type="RefSeq" id="WP_068345861.1">
    <property type="nucleotide sequence ID" value="NZ_LQBQ01000012.1"/>
</dbReference>
<comment type="caution">
    <text evidence="2">The sequence shown here is derived from an EMBL/GenBank/DDBJ whole genome shotgun (WGS) entry which is preliminary data.</text>
</comment>
<sequence>MSKPETDRRVIVLGGTGFLGSRVVKELRSRGFPVRIATRFPEKLSREVSELGEDVGVVRSDLRDPDVLKRAFEDASAVVNCVGLYVETRTDSFRDVHVDGARAVAEAAGTLGVSNLIQISGIAAEPESPSSYVRARAEGEDAVRRAFPAATILRPSAMFSRSGAFFGDLDAIVRSLPVVPLFGDGSTRLQPVHVGDVAKAVAVTSGRAGRGEVFELGGPDIFTYKEILQRLARRAGRRRVFLPVPFWLWWSLARAMSVLPNPPVTPAQVALMQRDNVVGDDVATFSDLSITPQSAIALGLV</sequence>
<accession>A0A0X3TY09</accession>
<dbReference type="AlphaFoldDB" id="A0A0X3TY09"/>
<name>A0A0X3TY09_9RHOB</name>
<dbReference type="InterPro" id="IPR036291">
    <property type="entry name" value="NAD(P)-bd_dom_sf"/>
</dbReference>
<dbReference type="InterPro" id="IPR051207">
    <property type="entry name" value="ComplexI_NDUFA9_subunit"/>
</dbReference>
<gene>
    <name evidence="2" type="ORF">AVO45_05590</name>
</gene>
<protein>
    <submittedName>
        <fullName evidence="2">NAD-dependent dehydratase</fullName>
    </submittedName>
</protein>
<dbReference type="Pfam" id="PF01370">
    <property type="entry name" value="Epimerase"/>
    <property type="match status" value="1"/>
</dbReference>
<evidence type="ECO:0000259" key="1">
    <source>
        <dbReference type="Pfam" id="PF01370"/>
    </source>
</evidence>
<dbReference type="CDD" id="cd05271">
    <property type="entry name" value="NDUFA9_like_SDR_a"/>
    <property type="match status" value="1"/>
</dbReference>
<proteinExistence type="predicted"/>
<dbReference type="SUPFAM" id="SSF51735">
    <property type="entry name" value="NAD(P)-binding Rossmann-fold domains"/>
    <property type="match status" value="1"/>
</dbReference>
<organism evidence="2 3">
    <name type="scientific">Ruegeria marisrubri</name>
    <dbReference type="NCBI Taxonomy" id="1685379"/>
    <lineage>
        <taxon>Bacteria</taxon>
        <taxon>Pseudomonadati</taxon>
        <taxon>Pseudomonadota</taxon>
        <taxon>Alphaproteobacteria</taxon>
        <taxon>Rhodobacterales</taxon>
        <taxon>Roseobacteraceae</taxon>
        <taxon>Ruegeria</taxon>
    </lineage>
</organism>
<evidence type="ECO:0000313" key="2">
    <source>
        <dbReference type="EMBL" id="KUJ80519.1"/>
    </source>
</evidence>
<keyword evidence="3" id="KW-1185">Reference proteome</keyword>
<evidence type="ECO:0000313" key="3">
    <source>
        <dbReference type="Proteomes" id="UP000053791"/>
    </source>
</evidence>
<dbReference type="EMBL" id="LQBQ01000012">
    <property type="protein sequence ID" value="KUJ80519.1"/>
    <property type="molecule type" value="Genomic_DNA"/>
</dbReference>
<dbReference type="PANTHER" id="PTHR12126">
    <property type="entry name" value="NADH-UBIQUINONE OXIDOREDUCTASE 39 KDA SUBUNIT-RELATED"/>
    <property type="match status" value="1"/>
</dbReference>
<dbReference type="Proteomes" id="UP000053791">
    <property type="component" value="Unassembled WGS sequence"/>
</dbReference>